<feature type="region of interest" description="Disordered" evidence="1">
    <location>
        <begin position="127"/>
        <end position="152"/>
    </location>
</feature>
<dbReference type="InParanoid" id="A0A286U624"/>
<evidence type="ECO:0000313" key="3">
    <source>
        <dbReference type="EMBL" id="PAV15025.1"/>
    </source>
</evidence>
<dbReference type="FunCoup" id="A0A286U624">
    <property type="interactions" value="161"/>
</dbReference>
<dbReference type="Pfam" id="PF01454">
    <property type="entry name" value="MAGE"/>
    <property type="match status" value="1"/>
</dbReference>
<comment type="caution">
    <text evidence="3">The sequence shown here is derived from an EMBL/GenBank/DDBJ whole genome shotgun (WGS) entry which is preliminary data.</text>
</comment>
<sequence length="374" mass="42020">MSRSAVRANGQSQATYSQRRHRPSQSQRSRRPDPERDEDDEDEGTQNEILNGETGIDDGQDEITRKASALVRLALFHETRRTPLRRDEINKRVLGENTRSFGAVYQVAQKILENTFGMELVELMSRAERERDKDDPEEEGGENATGLKKKGGPVGSKTYILRSLLPEDLIHIASIPREDLIDLEYDNDADDDAPQPPGTIIDWNSADQLSGLGILTVILSLILVSGHTMSDPELKTHLKTFNIPLNATLELTPHSREHTITVEAFLTLMIKQNYLDRIKVGTAGAPRPTQGKRSRGGNMEEEGVSYEWRWGSRAFAEFGERAVADFISQFMIEQIVKEKEETGTNMNSEDTKKVMQNMMKDIAQAAGGRLNEVR</sequence>
<dbReference type="STRING" id="2282107.A0A286U624"/>
<reference evidence="3 4" key="1">
    <citation type="journal article" date="2017" name="Mol. Ecol.">
        <title>Comparative and population genomic landscape of Phellinus noxius: A hypervariable fungus causing root rot in trees.</title>
        <authorList>
            <person name="Chung C.L."/>
            <person name="Lee T.J."/>
            <person name="Akiba M."/>
            <person name="Lee H.H."/>
            <person name="Kuo T.H."/>
            <person name="Liu D."/>
            <person name="Ke H.M."/>
            <person name="Yokoi T."/>
            <person name="Roa M.B."/>
            <person name="Lu M.J."/>
            <person name="Chang Y.Y."/>
            <person name="Ann P.J."/>
            <person name="Tsai J.N."/>
            <person name="Chen C.Y."/>
            <person name="Tzean S.S."/>
            <person name="Ota Y."/>
            <person name="Hattori T."/>
            <person name="Sahashi N."/>
            <person name="Liou R.F."/>
            <person name="Kikuchi T."/>
            <person name="Tsai I.J."/>
        </authorList>
    </citation>
    <scope>NUCLEOTIDE SEQUENCE [LARGE SCALE GENOMIC DNA]</scope>
    <source>
        <strain evidence="3 4">FFPRI411160</strain>
    </source>
</reference>
<dbReference type="PANTHER" id="PTHR11736:SF14">
    <property type="entry name" value="NSE3 HOMOLOG, SMC5-SMC6 COMPLEX COMPONENT"/>
    <property type="match status" value="1"/>
</dbReference>
<dbReference type="PANTHER" id="PTHR11736">
    <property type="entry name" value="MELANOMA-ASSOCIATED ANTIGEN MAGE ANTIGEN"/>
    <property type="match status" value="1"/>
</dbReference>
<feature type="compositionally biased region" description="Polar residues" evidence="1">
    <location>
        <begin position="1"/>
        <end position="16"/>
    </location>
</feature>
<gene>
    <name evidence="3" type="ORF">PNOK_0957800</name>
</gene>
<organism evidence="3 4">
    <name type="scientific">Pyrrhoderma noxium</name>
    <dbReference type="NCBI Taxonomy" id="2282107"/>
    <lineage>
        <taxon>Eukaryota</taxon>
        <taxon>Fungi</taxon>
        <taxon>Dikarya</taxon>
        <taxon>Basidiomycota</taxon>
        <taxon>Agaricomycotina</taxon>
        <taxon>Agaricomycetes</taxon>
        <taxon>Hymenochaetales</taxon>
        <taxon>Hymenochaetaceae</taxon>
        <taxon>Pyrrhoderma</taxon>
    </lineage>
</organism>
<dbReference type="SMART" id="SM01373">
    <property type="entry name" value="MAGE"/>
    <property type="match status" value="1"/>
</dbReference>
<proteinExistence type="predicted"/>
<dbReference type="EMBL" id="NBII01000011">
    <property type="protein sequence ID" value="PAV15025.1"/>
    <property type="molecule type" value="Genomic_DNA"/>
</dbReference>
<accession>A0A286U624</accession>
<evidence type="ECO:0000256" key="1">
    <source>
        <dbReference type="SAM" id="MobiDB-lite"/>
    </source>
</evidence>
<dbReference type="Gene3D" id="1.10.10.1200">
    <property type="entry name" value="MAGE homology domain, winged helix WH1 motif"/>
    <property type="match status" value="1"/>
</dbReference>
<dbReference type="GO" id="GO:0005634">
    <property type="term" value="C:nucleus"/>
    <property type="evidence" value="ECO:0007669"/>
    <property type="project" value="TreeGrafter"/>
</dbReference>
<dbReference type="InterPro" id="IPR041899">
    <property type="entry name" value="MAGE_WH2"/>
</dbReference>
<feature type="region of interest" description="Disordered" evidence="1">
    <location>
        <begin position="1"/>
        <end position="61"/>
    </location>
</feature>
<feature type="compositionally biased region" description="Acidic residues" evidence="1">
    <location>
        <begin position="35"/>
        <end position="45"/>
    </location>
</feature>
<feature type="region of interest" description="Disordered" evidence="1">
    <location>
        <begin position="281"/>
        <end position="300"/>
    </location>
</feature>
<dbReference type="PROSITE" id="PS50838">
    <property type="entry name" value="MAGE"/>
    <property type="match status" value="1"/>
</dbReference>
<name>A0A286U624_9AGAM</name>
<dbReference type="AlphaFoldDB" id="A0A286U624"/>
<dbReference type="InterPro" id="IPR041898">
    <property type="entry name" value="MAGE_WH1"/>
</dbReference>
<feature type="domain" description="MAGE" evidence="2">
    <location>
        <begin position="63"/>
        <end position="123"/>
    </location>
</feature>
<dbReference type="Gene3D" id="1.10.10.1210">
    <property type="entry name" value="MAGE homology domain, winged helix WH2 motif"/>
    <property type="match status" value="1"/>
</dbReference>
<evidence type="ECO:0000313" key="4">
    <source>
        <dbReference type="Proteomes" id="UP000217199"/>
    </source>
</evidence>
<keyword evidence="4" id="KW-1185">Reference proteome</keyword>
<dbReference type="InterPro" id="IPR037445">
    <property type="entry name" value="MAGE"/>
</dbReference>
<dbReference type="GO" id="GO:0006281">
    <property type="term" value="P:DNA repair"/>
    <property type="evidence" value="ECO:0007669"/>
    <property type="project" value="TreeGrafter"/>
</dbReference>
<evidence type="ECO:0000259" key="2">
    <source>
        <dbReference type="PROSITE" id="PS50838"/>
    </source>
</evidence>
<dbReference type="InterPro" id="IPR002190">
    <property type="entry name" value="MHD_dom"/>
</dbReference>
<dbReference type="Proteomes" id="UP000217199">
    <property type="component" value="Unassembled WGS sequence"/>
</dbReference>
<dbReference type="OrthoDB" id="205198at2759"/>
<protein>
    <submittedName>
        <fullName evidence="3">MAGE-domain-containing</fullName>
    </submittedName>
</protein>